<keyword evidence="2" id="KW-0436">Ligase</keyword>
<dbReference type="InterPro" id="IPR020845">
    <property type="entry name" value="AMP-binding_CS"/>
</dbReference>
<dbReference type="InterPro" id="IPR042099">
    <property type="entry name" value="ANL_N_sf"/>
</dbReference>
<dbReference type="Pfam" id="PF00501">
    <property type="entry name" value="AMP-binding"/>
    <property type="match status" value="1"/>
</dbReference>
<dbReference type="PROSITE" id="PS00455">
    <property type="entry name" value="AMP_BINDING"/>
    <property type="match status" value="1"/>
</dbReference>
<dbReference type="GO" id="GO:0005524">
    <property type="term" value="F:ATP binding"/>
    <property type="evidence" value="ECO:0007669"/>
    <property type="project" value="UniProtKB-KW"/>
</dbReference>
<name>J4HYU4_9APHY</name>
<organism evidence="7 8">
    <name type="scientific">Fibroporia radiculosa</name>
    <dbReference type="NCBI Taxonomy" id="599839"/>
    <lineage>
        <taxon>Eukaryota</taxon>
        <taxon>Fungi</taxon>
        <taxon>Dikarya</taxon>
        <taxon>Basidiomycota</taxon>
        <taxon>Agaricomycotina</taxon>
        <taxon>Agaricomycetes</taxon>
        <taxon>Polyporales</taxon>
        <taxon>Fibroporiaceae</taxon>
        <taxon>Fibroporia</taxon>
    </lineage>
</organism>
<evidence type="ECO:0000313" key="8">
    <source>
        <dbReference type="Proteomes" id="UP000006352"/>
    </source>
</evidence>
<dbReference type="InterPro" id="IPR000873">
    <property type="entry name" value="AMP-dep_synth/lig_dom"/>
</dbReference>
<dbReference type="EMBL" id="HE797141">
    <property type="protein sequence ID" value="CCM04102.1"/>
    <property type="molecule type" value="Genomic_DNA"/>
</dbReference>
<dbReference type="AlphaFoldDB" id="J4HYU4"/>
<proteinExistence type="inferred from homology"/>
<dbReference type="GeneID" id="24099013"/>
<evidence type="ECO:0000259" key="6">
    <source>
        <dbReference type="Pfam" id="PF00501"/>
    </source>
</evidence>
<dbReference type="OrthoDB" id="1700726at2759"/>
<evidence type="ECO:0000256" key="3">
    <source>
        <dbReference type="ARBA" id="ARBA00022741"/>
    </source>
</evidence>
<keyword evidence="4" id="KW-0067">ATP-binding</keyword>
<dbReference type="SUPFAM" id="SSF56801">
    <property type="entry name" value="Acetyl-CoA synthetase-like"/>
    <property type="match status" value="1"/>
</dbReference>
<sequence>MTRLDPHFYGKVGSTEVGPKDVKGETRIRRNTVTKDEIVTQPWEGIDTVYDILLYAARTHGAKDAYGSREIIRTHEEAKEIKKVVGGKEVTETKTWKFFELSDYKYMSFIQVKEAAFEVAGGLLELGITKDDVVNVYAATSANWQLMSYGCSIISTPTATAYETLGESGLQHALNEPECVAIFTNADLLKVVANVTANVPSLRLVIYDGEASPSVIEKISSVREGIKVLTLDQLRELGRGVPEERVTSRTPVPSDVACIMYTSGTTGPPKGAVITHANAIASLGGVYRYLGHHLRQEDAFLAYLPLSHVLEWIVELCLFFIGMRFGYARVRTLMDNSVRHCLGDIRAFRPTIMIGVPQVWEMIRKGIEGKVSASGSFRKSMFNGAVSIKRAGVPGLSELADSVVLNQVRSATGGRLRLALTGGAALSNETQEFLSLALVQVLPGYGMTETCGMSAVFPPEFSGLGSVGLPVPSMEIKLVDVPEANYFASNNPQQGEIWVRGASLIKGYYKRDDLNNDPNIFTQDGWFRTGDVGQWNPDGTLRIIDRIKNLVKLQGGEYIALERLESIYKSCNLVSNICVHAHADAKQPIAIIIPHEQQLQFALETKSVGPPPHSSMQDLCQDTRVQELVLKECLAVGKKNGFKSIELLQAVVLTADEWTPESGLVTAAQKVQRRKVAERYASEIKSAYKLG</sequence>
<dbReference type="Proteomes" id="UP000006352">
    <property type="component" value="Unassembled WGS sequence"/>
</dbReference>
<feature type="domain" description="AMP-dependent synthetase/ligase" evidence="6">
    <location>
        <begin position="102"/>
        <end position="509"/>
    </location>
</feature>
<gene>
    <name evidence="7" type="ORF">FIBRA_06262</name>
</gene>
<dbReference type="Gene3D" id="3.40.50.12780">
    <property type="entry name" value="N-terminal domain of ligase-like"/>
    <property type="match status" value="1"/>
</dbReference>
<dbReference type="RefSeq" id="XP_012183385.1">
    <property type="nucleotide sequence ID" value="XM_012327995.1"/>
</dbReference>
<evidence type="ECO:0000313" key="7">
    <source>
        <dbReference type="EMBL" id="CCM04102.1"/>
    </source>
</evidence>
<comment type="catalytic activity">
    <reaction evidence="5">
        <text>a long-chain fatty acid + ATP + CoA = a long-chain fatty acyl-CoA + AMP + diphosphate</text>
        <dbReference type="Rhea" id="RHEA:15421"/>
        <dbReference type="ChEBI" id="CHEBI:30616"/>
        <dbReference type="ChEBI" id="CHEBI:33019"/>
        <dbReference type="ChEBI" id="CHEBI:57287"/>
        <dbReference type="ChEBI" id="CHEBI:57560"/>
        <dbReference type="ChEBI" id="CHEBI:83139"/>
        <dbReference type="ChEBI" id="CHEBI:456215"/>
        <dbReference type="EC" id="6.2.1.3"/>
    </reaction>
</comment>
<dbReference type="FunCoup" id="J4HYU4">
    <property type="interactions" value="114"/>
</dbReference>
<dbReference type="InParanoid" id="J4HYU4"/>
<dbReference type="GO" id="GO:0005886">
    <property type="term" value="C:plasma membrane"/>
    <property type="evidence" value="ECO:0007669"/>
    <property type="project" value="TreeGrafter"/>
</dbReference>
<dbReference type="PANTHER" id="PTHR43272">
    <property type="entry name" value="LONG-CHAIN-FATTY-ACID--COA LIGASE"/>
    <property type="match status" value="1"/>
</dbReference>
<keyword evidence="8" id="KW-1185">Reference proteome</keyword>
<protein>
    <recommendedName>
        <fullName evidence="6">AMP-dependent synthetase/ligase domain-containing protein</fullName>
    </recommendedName>
</protein>
<evidence type="ECO:0000256" key="1">
    <source>
        <dbReference type="ARBA" id="ARBA00006432"/>
    </source>
</evidence>
<evidence type="ECO:0000256" key="5">
    <source>
        <dbReference type="ARBA" id="ARBA00036813"/>
    </source>
</evidence>
<accession>J4HYU4</accession>
<dbReference type="HOGENOM" id="CLU_000022_45_2_1"/>
<dbReference type="GO" id="GO:0035336">
    <property type="term" value="P:long-chain fatty-acyl-CoA metabolic process"/>
    <property type="evidence" value="ECO:0007669"/>
    <property type="project" value="TreeGrafter"/>
</dbReference>
<evidence type="ECO:0000256" key="2">
    <source>
        <dbReference type="ARBA" id="ARBA00022598"/>
    </source>
</evidence>
<reference evidence="7 8" key="1">
    <citation type="journal article" date="2012" name="Appl. Environ. Microbiol.">
        <title>Short-read sequencing for genomic analysis of the brown rot fungus Fibroporia radiculosa.</title>
        <authorList>
            <person name="Tang J.D."/>
            <person name="Perkins A.D."/>
            <person name="Sonstegard T.S."/>
            <person name="Schroeder S.G."/>
            <person name="Burgess S.C."/>
            <person name="Diehl S.V."/>
        </authorList>
    </citation>
    <scope>NUCLEOTIDE SEQUENCE [LARGE SCALE GENOMIC DNA]</scope>
    <source>
        <strain evidence="7 8">TFFH 294</strain>
    </source>
</reference>
<dbReference type="GO" id="GO:0004467">
    <property type="term" value="F:long-chain fatty acid-CoA ligase activity"/>
    <property type="evidence" value="ECO:0007669"/>
    <property type="project" value="UniProtKB-EC"/>
</dbReference>
<keyword evidence="3" id="KW-0547">Nucleotide-binding</keyword>
<dbReference type="PANTHER" id="PTHR43272:SF83">
    <property type="entry name" value="ACYL-COA SYNTHETASE LONG-CHAIN, ISOFORM J"/>
    <property type="match status" value="1"/>
</dbReference>
<comment type="similarity">
    <text evidence="1">Belongs to the ATP-dependent AMP-binding enzyme family.</text>
</comment>
<dbReference type="GO" id="GO:0005783">
    <property type="term" value="C:endoplasmic reticulum"/>
    <property type="evidence" value="ECO:0007669"/>
    <property type="project" value="TreeGrafter"/>
</dbReference>
<evidence type="ECO:0000256" key="4">
    <source>
        <dbReference type="ARBA" id="ARBA00022840"/>
    </source>
</evidence>
<dbReference type="GO" id="GO:0005811">
    <property type="term" value="C:lipid droplet"/>
    <property type="evidence" value="ECO:0007669"/>
    <property type="project" value="TreeGrafter"/>
</dbReference>
<dbReference type="STRING" id="599839.J4HYU4"/>